<dbReference type="EMBL" id="JAPFFF010000007">
    <property type="protein sequence ID" value="KAK8885830.1"/>
    <property type="molecule type" value="Genomic_DNA"/>
</dbReference>
<dbReference type="InterPro" id="IPR011001">
    <property type="entry name" value="Saposin-like"/>
</dbReference>
<dbReference type="EMBL" id="JAPFFF010000239">
    <property type="protein sequence ID" value="KAK8835080.1"/>
    <property type="molecule type" value="Genomic_DNA"/>
</dbReference>
<dbReference type="Gene3D" id="1.10.225.10">
    <property type="entry name" value="Saposin-like"/>
    <property type="match status" value="1"/>
</dbReference>
<evidence type="ECO:0000313" key="7">
    <source>
        <dbReference type="Proteomes" id="UP001470230"/>
    </source>
</evidence>
<reference evidence="6 7" key="1">
    <citation type="submission" date="2024-04" db="EMBL/GenBank/DDBJ databases">
        <title>Tritrichomonas musculus Genome.</title>
        <authorList>
            <person name="Alves-Ferreira E."/>
            <person name="Grigg M."/>
            <person name="Lorenzi H."/>
            <person name="Galac M."/>
        </authorList>
    </citation>
    <scope>NUCLEOTIDE SEQUENCE [LARGE SCALE GENOMIC DNA]</scope>
    <source>
        <strain evidence="6 7">EAF2021</strain>
    </source>
</reference>
<evidence type="ECO:0000259" key="4">
    <source>
        <dbReference type="PROSITE" id="PS50015"/>
    </source>
</evidence>
<organism evidence="6 7">
    <name type="scientific">Tritrichomonas musculus</name>
    <dbReference type="NCBI Taxonomy" id="1915356"/>
    <lineage>
        <taxon>Eukaryota</taxon>
        <taxon>Metamonada</taxon>
        <taxon>Parabasalia</taxon>
        <taxon>Tritrichomonadida</taxon>
        <taxon>Tritrichomonadidae</taxon>
        <taxon>Tritrichomonas</taxon>
    </lineage>
</organism>
<keyword evidence="3" id="KW-0732">Signal</keyword>
<name>A0ABR2K702_9EUKA</name>
<dbReference type="SMART" id="SM00741">
    <property type="entry name" value="SapB"/>
    <property type="match status" value="1"/>
</dbReference>
<dbReference type="SUPFAM" id="SSF47862">
    <property type="entry name" value="Saposin"/>
    <property type="match status" value="1"/>
</dbReference>
<dbReference type="PROSITE" id="PS50015">
    <property type="entry name" value="SAP_B"/>
    <property type="match status" value="1"/>
</dbReference>
<protein>
    <recommendedName>
        <fullName evidence="4">Saposin B-type domain-containing protein</fullName>
    </recommendedName>
</protein>
<dbReference type="PANTHER" id="PTHR11480">
    <property type="entry name" value="SAPOSIN-RELATED"/>
    <property type="match status" value="1"/>
</dbReference>
<sequence>MFFALLGLALCSPINAKQAPKLRKHLSVGDSSQKCVFCKFYVSMIEDYLKDGQTQEEIAEAVSLLCDYCSETVKPYCVNLIDAFLPTIISYIEQGIEHAQVCQLIKLCKD</sequence>
<dbReference type="Pfam" id="PF05184">
    <property type="entry name" value="SapB_1"/>
    <property type="match status" value="1"/>
</dbReference>
<dbReference type="InterPro" id="IPR008139">
    <property type="entry name" value="SaposinB_dom"/>
</dbReference>
<evidence type="ECO:0000256" key="2">
    <source>
        <dbReference type="ARBA" id="ARBA00023180"/>
    </source>
</evidence>
<dbReference type="InterPro" id="IPR051428">
    <property type="entry name" value="Sphingo_Act-Surfact_Prot"/>
</dbReference>
<dbReference type="Pfam" id="PF03489">
    <property type="entry name" value="SapB_2"/>
    <property type="match status" value="1"/>
</dbReference>
<dbReference type="PANTHER" id="PTHR11480:SF91">
    <property type="entry name" value="SAPOSIN B-TYPE DOMAIN-CONTAINING PROTEIN"/>
    <property type="match status" value="1"/>
</dbReference>
<dbReference type="InterPro" id="IPR008138">
    <property type="entry name" value="SapB_2"/>
</dbReference>
<accession>A0ABR2K702</accession>
<feature type="signal peptide" evidence="3">
    <location>
        <begin position="1"/>
        <end position="16"/>
    </location>
</feature>
<keyword evidence="2" id="KW-0325">Glycoprotein</keyword>
<proteinExistence type="predicted"/>
<keyword evidence="1" id="KW-1015">Disulfide bond</keyword>
<dbReference type="InterPro" id="IPR007856">
    <property type="entry name" value="SapB_1"/>
</dbReference>
<evidence type="ECO:0000313" key="5">
    <source>
        <dbReference type="EMBL" id="KAK8835080.1"/>
    </source>
</evidence>
<evidence type="ECO:0000256" key="3">
    <source>
        <dbReference type="SAM" id="SignalP"/>
    </source>
</evidence>
<comment type="caution">
    <text evidence="6">The sequence shown here is derived from an EMBL/GenBank/DDBJ whole genome shotgun (WGS) entry which is preliminary data.</text>
</comment>
<feature type="domain" description="Saposin B-type" evidence="4">
    <location>
        <begin position="31"/>
        <end position="110"/>
    </location>
</feature>
<feature type="chain" id="PRO_5045031641" description="Saposin B-type domain-containing protein" evidence="3">
    <location>
        <begin position="17"/>
        <end position="110"/>
    </location>
</feature>
<evidence type="ECO:0000313" key="6">
    <source>
        <dbReference type="EMBL" id="KAK8885830.1"/>
    </source>
</evidence>
<keyword evidence="7" id="KW-1185">Reference proteome</keyword>
<evidence type="ECO:0000256" key="1">
    <source>
        <dbReference type="ARBA" id="ARBA00023157"/>
    </source>
</evidence>
<gene>
    <name evidence="5" type="ORF">M9Y10_018119</name>
    <name evidence="6" type="ORF">M9Y10_041284</name>
</gene>
<dbReference type="Proteomes" id="UP001470230">
    <property type="component" value="Unassembled WGS sequence"/>
</dbReference>